<comment type="caution">
    <text evidence="1">The sequence shown here is derived from an EMBL/GenBank/DDBJ whole genome shotgun (WGS) entry which is preliminary data.</text>
</comment>
<dbReference type="Proteomes" id="UP001558613">
    <property type="component" value="Unassembled WGS sequence"/>
</dbReference>
<accession>A0ABR3NDE5</accession>
<evidence type="ECO:0000313" key="1">
    <source>
        <dbReference type="EMBL" id="KAL1274763.1"/>
    </source>
</evidence>
<name>A0ABR3NDE5_9TELE</name>
<reference evidence="1 2" key="1">
    <citation type="submission" date="2023-09" db="EMBL/GenBank/DDBJ databases">
        <authorList>
            <person name="Wang M."/>
        </authorList>
    </citation>
    <scope>NUCLEOTIDE SEQUENCE [LARGE SCALE GENOMIC DNA]</scope>
    <source>
        <strain evidence="1">GT-2023</strain>
        <tissue evidence="1">Liver</tissue>
    </source>
</reference>
<protein>
    <submittedName>
        <fullName evidence="1">Uncharacterized protein</fullName>
    </submittedName>
</protein>
<dbReference type="EMBL" id="JAYMGO010000005">
    <property type="protein sequence ID" value="KAL1274763.1"/>
    <property type="molecule type" value="Genomic_DNA"/>
</dbReference>
<keyword evidence="2" id="KW-1185">Reference proteome</keyword>
<organism evidence="1 2">
    <name type="scientific">Cirrhinus molitorella</name>
    <name type="common">mud carp</name>
    <dbReference type="NCBI Taxonomy" id="172907"/>
    <lineage>
        <taxon>Eukaryota</taxon>
        <taxon>Metazoa</taxon>
        <taxon>Chordata</taxon>
        <taxon>Craniata</taxon>
        <taxon>Vertebrata</taxon>
        <taxon>Euteleostomi</taxon>
        <taxon>Actinopterygii</taxon>
        <taxon>Neopterygii</taxon>
        <taxon>Teleostei</taxon>
        <taxon>Ostariophysi</taxon>
        <taxon>Cypriniformes</taxon>
        <taxon>Cyprinidae</taxon>
        <taxon>Labeoninae</taxon>
        <taxon>Labeonini</taxon>
        <taxon>Cirrhinus</taxon>
    </lineage>
</organism>
<evidence type="ECO:0000313" key="2">
    <source>
        <dbReference type="Proteomes" id="UP001558613"/>
    </source>
</evidence>
<sequence>MLSDVFRRLRDVSKVNGILGLMLTGSLSSLVAQTRPEPMGWQHGDCHLPAALYDVRRTQALLTFPPIKGRGPTFLTRMGFEDKH</sequence>
<proteinExistence type="predicted"/>
<gene>
    <name evidence="1" type="ORF">QQF64_027577</name>
</gene>